<feature type="transmembrane region" description="Helical" evidence="2">
    <location>
        <begin position="126"/>
        <end position="145"/>
    </location>
</feature>
<feature type="transmembrane region" description="Helical" evidence="2">
    <location>
        <begin position="166"/>
        <end position="189"/>
    </location>
</feature>
<keyword evidence="2" id="KW-0472">Membrane</keyword>
<keyword evidence="2" id="KW-1133">Transmembrane helix</keyword>
<keyword evidence="5" id="KW-1185">Reference proteome</keyword>
<evidence type="ECO:0000256" key="2">
    <source>
        <dbReference type="SAM" id="Phobius"/>
    </source>
</evidence>
<evidence type="ECO:0000313" key="4">
    <source>
        <dbReference type="EMBL" id="GAA2925550.1"/>
    </source>
</evidence>
<protein>
    <recommendedName>
        <fullName evidence="3">Acyltransferase 3 domain-containing protein</fullName>
    </recommendedName>
</protein>
<evidence type="ECO:0000259" key="3">
    <source>
        <dbReference type="Pfam" id="PF01757"/>
    </source>
</evidence>
<feature type="domain" description="Acyltransferase 3" evidence="3">
    <location>
        <begin position="82"/>
        <end position="185"/>
    </location>
</feature>
<accession>A0ABP6J8T5</accession>
<keyword evidence="2" id="KW-0812">Transmembrane</keyword>
<organism evidence="4 5">
    <name type="scientific">Streptomyces thioluteus</name>
    <dbReference type="NCBI Taxonomy" id="66431"/>
    <lineage>
        <taxon>Bacteria</taxon>
        <taxon>Bacillati</taxon>
        <taxon>Actinomycetota</taxon>
        <taxon>Actinomycetes</taxon>
        <taxon>Kitasatosporales</taxon>
        <taxon>Streptomycetaceae</taxon>
        <taxon>Streptomyces</taxon>
    </lineage>
</organism>
<dbReference type="Pfam" id="PF01757">
    <property type="entry name" value="Acyl_transf_3"/>
    <property type="match status" value="1"/>
</dbReference>
<reference evidence="5" key="1">
    <citation type="journal article" date="2019" name="Int. J. Syst. Evol. Microbiol.">
        <title>The Global Catalogue of Microorganisms (GCM) 10K type strain sequencing project: providing services to taxonomists for standard genome sequencing and annotation.</title>
        <authorList>
            <consortium name="The Broad Institute Genomics Platform"/>
            <consortium name="The Broad Institute Genome Sequencing Center for Infectious Disease"/>
            <person name="Wu L."/>
            <person name="Ma J."/>
        </authorList>
    </citation>
    <scope>NUCLEOTIDE SEQUENCE [LARGE SCALE GENOMIC DNA]</scope>
    <source>
        <strain evidence="5">JCM 4087</strain>
    </source>
</reference>
<dbReference type="EMBL" id="BAAAXZ010000082">
    <property type="protein sequence ID" value="GAA2925550.1"/>
    <property type="molecule type" value="Genomic_DNA"/>
</dbReference>
<feature type="region of interest" description="Disordered" evidence="1">
    <location>
        <begin position="1"/>
        <end position="80"/>
    </location>
</feature>
<evidence type="ECO:0000256" key="1">
    <source>
        <dbReference type="SAM" id="MobiDB-lite"/>
    </source>
</evidence>
<gene>
    <name evidence="4" type="ORF">GCM10020221_21910</name>
</gene>
<dbReference type="Proteomes" id="UP001501102">
    <property type="component" value="Unassembled WGS sequence"/>
</dbReference>
<comment type="caution">
    <text evidence="4">The sequence shown here is derived from an EMBL/GenBank/DDBJ whole genome shotgun (WGS) entry which is preliminary data.</text>
</comment>
<evidence type="ECO:0000313" key="5">
    <source>
        <dbReference type="Proteomes" id="UP001501102"/>
    </source>
</evidence>
<name>A0ABP6J8T5_STRTU</name>
<proteinExistence type="predicted"/>
<sequence length="211" mass="22009">MRPRGAKPNPSCPSRHPPDTRRTEVPGPTWLPGTRPGAGPAPYLPSSTRTSARPPGRKPHVRTTHPGPRPRRGDPAGPRPRALDALRAVAILGVVLGHWLVTALVAGDGALGGASPLQHMPWLTPVSWLFQTLALFFFVGGVCGTRSHAAARARGTAYRTWLGGRLARLGRPVLALLAVWAAACGIALACGGSEVHDARANTVASGPGRTA</sequence>
<feature type="transmembrane region" description="Helical" evidence="2">
    <location>
        <begin position="85"/>
        <end position="106"/>
    </location>
</feature>
<dbReference type="InterPro" id="IPR002656">
    <property type="entry name" value="Acyl_transf_3_dom"/>
</dbReference>